<dbReference type="SMART" id="SM00448">
    <property type="entry name" value="REC"/>
    <property type="match status" value="1"/>
</dbReference>
<dbReference type="OrthoDB" id="9772100at2"/>
<feature type="transmembrane region" description="Helical" evidence="6">
    <location>
        <begin position="6"/>
        <end position="30"/>
    </location>
</feature>
<dbReference type="Pfam" id="PF00072">
    <property type="entry name" value="Response_reg"/>
    <property type="match status" value="1"/>
</dbReference>
<feature type="transmembrane region" description="Helical" evidence="6">
    <location>
        <begin position="145"/>
        <end position="165"/>
    </location>
</feature>
<dbReference type="InterPro" id="IPR005467">
    <property type="entry name" value="His_kinase_dom"/>
</dbReference>
<dbReference type="InterPro" id="IPR035965">
    <property type="entry name" value="PAS-like_dom_sf"/>
</dbReference>
<dbReference type="InterPro" id="IPR005330">
    <property type="entry name" value="MHYT_dom"/>
</dbReference>
<organism evidence="12 13">
    <name type="scientific">Mariprofundus aestuarium</name>
    <dbReference type="NCBI Taxonomy" id="1921086"/>
    <lineage>
        <taxon>Bacteria</taxon>
        <taxon>Pseudomonadati</taxon>
        <taxon>Pseudomonadota</taxon>
        <taxon>Candidatius Mariprofundia</taxon>
        <taxon>Mariprofundales</taxon>
        <taxon>Mariprofundaceae</taxon>
        <taxon>Mariprofundus</taxon>
    </lineage>
</organism>
<evidence type="ECO:0000259" key="11">
    <source>
        <dbReference type="PROSITE" id="PS50924"/>
    </source>
</evidence>
<gene>
    <name evidence="12" type="ORF">Ga0123461_0651</name>
</gene>
<dbReference type="Pfam" id="PF13426">
    <property type="entry name" value="PAS_9"/>
    <property type="match status" value="1"/>
</dbReference>
<dbReference type="KEGG" id="maes:Ga0123461_0651"/>
<feature type="domain" description="Histidine kinase" evidence="7">
    <location>
        <begin position="562"/>
        <end position="787"/>
    </location>
</feature>
<dbReference type="PRINTS" id="PR00344">
    <property type="entry name" value="BCTRLSENSOR"/>
</dbReference>
<dbReference type="PROSITE" id="PS50109">
    <property type="entry name" value="HIS_KIN"/>
    <property type="match status" value="1"/>
</dbReference>
<dbReference type="Gene3D" id="3.30.450.40">
    <property type="match status" value="1"/>
</dbReference>
<protein>
    <recommendedName>
        <fullName evidence="2">histidine kinase</fullName>
        <ecNumber evidence="2">2.7.13.3</ecNumber>
    </recommendedName>
</protein>
<evidence type="ECO:0000256" key="2">
    <source>
        <dbReference type="ARBA" id="ARBA00012438"/>
    </source>
</evidence>
<dbReference type="SUPFAM" id="SSF55781">
    <property type="entry name" value="GAF domain-like"/>
    <property type="match status" value="1"/>
</dbReference>
<accession>A0A2K8KW55</accession>
<dbReference type="Pfam" id="PF02518">
    <property type="entry name" value="HATPase_c"/>
    <property type="match status" value="1"/>
</dbReference>
<dbReference type="InterPro" id="IPR004358">
    <property type="entry name" value="Sig_transdc_His_kin-like_C"/>
</dbReference>
<keyword evidence="3" id="KW-0808">Transferase</keyword>
<dbReference type="CDD" id="cd00130">
    <property type="entry name" value="PAS"/>
    <property type="match status" value="1"/>
</dbReference>
<feature type="transmembrane region" description="Helical" evidence="6">
    <location>
        <begin position="113"/>
        <end position="133"/>
    </location>
</feature>
<dbReference type="InterPro" id="IPR011006">
    <property type="entry name" value="CheY-like_superfamily"/>
</dbReference>
<reference evidence="12 13" key="1">
    <citation type="submission" date="2016-12" db="EMBL/GenBank/DDBJ databases">
        <title>Isolation and genomic insights into novel planktonic Zetaproteobacteria from stratified waters of the Chesapeake Bay.</title>
        <authorList>
            <person name="McAllister S.M."/>
            <person name="Kato S."/>
            <person name="Chan C.S."/>
            <person name="Chiu B.K."/>
            <person name="Field E.K."/>
        </authorList>
    </citation>
    <scope>NUCLEOTIDE SEQUENCE [LARGE SCALE GENOMIC DNA]</scope>
    <source>
        <strain evidence="12 13">CP-5</strain>
    </source>
</reference>
<keyword evidence="6" id="KW-0472">Membrane</keyword>
<feature type="domain" description="PAS" evidence="9">
    <location>
        <begin position="424"/>
        <end position="470"/>
    </location>
</feature>
<dbReference type="SUPFAM" id="SSF55874">
    <property type="entry name" value="ATPase domain of HSP90 chaperone/DNA topoisomerase II/histidine kinase"/>
    <property type="match status" value="1"/>
</dbReference>
<dbReference type="InterPro" id="IPR003018">
    <property type="entry name" value="GAF"/>
</dbReference>
<name>A0A2K8KW55_MARES</name>
<feature type="modified residue" description="4-aspartylphosphate" evidence="5">
    <location>
        <position position="857"/>
    </location>
</feature>
<dbReference type="Pfam" id="PF03707">
    <property type="entry name" value="MHYT"/>
    <property type="match status" value="2"/>
</dbReference>
<dbReference type="PROSITE" id="PS50110">
    <property type="entry name" value="RESPONSE_REGULATORY"/>
    <property type="match status" value="1"/>
</dbReference>
<dbReference type="InterPro" id="IPR000014">
    <property type="entry name" value="PAS"/>
</dbReference>
<feature type="transmembrane region" description="Helical" evidence="6">
    <location>
        <begin position="219"/>
        <end position="243"/>
    </location>
</feature>
<dbReference type="InterPro" id="IPR036097">
    <property type="entry name" value="HisK_dim/P_sf"/>
</dbReference>
<sequence length="923" mass="101267">MEITGTYNWILVAISVMAAVGASFVTLSTVPRIYSSSSDRRSLAWVAAFGLSLGAGIWTMHFIAILALKMPIPVQFDISLTAISLLLAVAVSSIAIYPLRFSGGLKPSSLRTYFIGTIMGLGIAGMHYSGMAAMRMNATMHHDAVIVMIAVAIAIIASTTALLIANKLRDTHIFSQLPTKTLAAIVMGVAVSAMHYTAMEGMSFFETTTKLHFEAVIEPLIMAIFILIVAFLIQGGIIIVALFDEAYSTSKSAAKALKQRADINQSLSEILSLALESRTLSETLSKVLDVILDIKWLALDKKGSIFLADDKKSELTMVVERNLGEELRSLCSTVEYDRCLCGIAAQNKKLLFKACLDNDHVTRPDGVTNHGHYCIPILAPGGLLGIINLYVQHGHQQNDEESTFLTAVADAVANIIQNKQLESQADKIFKAIDQAGEAVLITDFNGVIEYVNQAFCSNSGYSEEEAIGQNPSLLNSGNQDVAFYEKMWKTIKSGEVWQGEIIEKRKNGSFYPAMLTISPIRASDGEITHFVGIHEDLSEHKTLEAQFRQAQKMEALGTLVGGIAHDFNNMLAGMIGNLFMVKKKMHGMPELTEKIERVEKVGFQAADMIKQMMVFARSEEVKMHPLSLTTFIKEAFRLHQIVIPENIKLDKQIDSHKLIIMGNPTQLQQMILNLFGNAVDAVKKTKNPAITFRTAQFYADQSFCTKHIGAKSDNYAHLMLHDNGQGIEEAHLERIFDPFFTTKEVGKGTGLGLSMSMTIVKSHHGFIEVKSEPGLGTEFHVYLPLADEKEDLKNIEVPSVAVEGNGEIILVVDDDSNLRHTAAEALETLGYKTMMAENGREAVEICQSIAVDVVLLDVVMPEVGGPEAAREILEKNPMAKIIFATGYDKADSLLSFKGIESIPVLSKPFKIQELSKSIRILLD</sequence>
<keyword evidence="13" id="KW-1185">Reference proteome</keyword>
<evidence type="ECO:0000256" key="3">
    <source>
        <dbReference type="ARBA" id="ARBA00022679"/>
    </source>
</evidence>
<feature type="domain" description="Response regulatory" evidence="8">
    <location>
        <begin position="808"/>
        <end position="922"/>
    </location>
</feature>
<keyword evidence="4" id="KW-0418">Kinase</keyword>
<dbReference type="Proteomes" id="UP000231701">
    <property type="component" value="Chromosome"/>
</dbReference>
<dbReference type="Gene3D" id="3.30.450.20">
    <property type="entry name" value="PAS domain"/>
    <property type="match status" value="1"/>
</dbReference>
<dbReference type="Pfam" id="PF13185">
    <property type="entry name" value="GAF_2"/>
    <property type="match status" value="1"/>
</dbReference>
<evidence type="ECO:0000259" key="7">
    <source>
        <dbReference type="PROSITE" id="PS50109"/>
    </source>
</evidence>
<feature type="transmembrane region" description="Helical" evidence="6">
    <location>
        <begin position="177"/>
        <end position="199"/>
    </location>
</feature>
<dbReference type="InterPro" id="IPR001610">
    <property type="entry name" value="PAC"/>
</dbReference>
<evidence type="ECO:0000259" key="9">
    <source>
        <dbReference type="PROSITE" id="PS50112"/>
    </source>
</evidence>
<evidence type="ECO:0000256" key="5">
    <source>
        <dbReference type="PROSITE-ProRule" id="PRU00169"/>
    </source>
</evidence>
<dbReference type="SMART" id="SM00086">
    <property type="entry name" value="PAC"/>
    <property type="match status" value="1"/>
</dbReference>
<dbReference type="InterPro" id="IPR036890">
    <property type="entry name" value="HATPase_C_sf"/>
</dbReference>
<feature type="transmembrane region" description="Helical" evidence="6">
    <location>
        <begin position="42"/>
        <end position="68"/>
    </location>
</feature>
<dbReference type="NCBIfam" id="TIGR00229">
    <property type="entry name" value="sensory_box"/>
    <property type="match status" value="1"/>
</dbReference>
<dbReference type="InterPro" id="IPR003594">
    <property type="entry name" value="HATPase_dom"/>
</dbReference>
<dbReference type="GO" id="GO:0000155">
    <property type="term" value="F:phosphorelay sensor kinase activity"/>
    <property type="evidence" value="ECO:0007669"/>
    <property type="project" value="InterPro"/>
</dbReference>
<dbReference type="AlphaFoldDB" id="A0A2K8KW55"/>
<dbReference type="SUPFAM" id="SSF47384">
    <property type="entry name" value="Homodimeric domain of signal transducing histidine kinase"/>
    <property type="match status" value="1"/>
</dbReference>
<proteinExistence type="predicted"/>
<dbReference type="EMBL" id="CP018799">
    <property type="protein sequence ID" value="ATX79077.1"/>
    <property type="molecule type" value="Genomic_DNA"/>
</dbReference>
<comment type="catalytic activity">
    <reaction evidence="1">
        <text>ATP + protein L-histidine = ADP + protein N-phospho-L-histidine.</text>
        <dbReference type="EC" id="2.7.13.3"/>
    </reaction>
</comment>
<dbReference type="GO" id="GO:0016020">
    <property type="term" value="C:membrane"/>
    <property type="evidence" value="ECO:0007669"/>
    <property type="project" value="UniProtKB-UniRule"/>
</dbReference>
<feature type="domain" description="PAC" evidence="10">
    <location>
        <begin position="495"/>
        <end position="549"/>
    </location>
</feature>
<feature type="domain" description="MHYT" evidence="11">
    <location>
        <begin position="7"/>
        <end position="205"/>
    </location>
</feature>
<dbReference type="EC" id="2.7.13.3" evidence="2"/>
<dbReference type="RefSeq" id="WP_100277008.1">
    <property type="nucleotide sequence ID" value="NZ_CP018799.1"/>
</dbReference>
<dbReference type="PROSITE" id="PS50112">
    <property type="entry name" value="PAS"/>
    <property type="match status" value="1"/>
</dbReference>
<dbReference type="Gene3D" id="3.40.50.2300">
    <property type="match status" value="1"/>
</dbReference>
<dbReference type="PROSITE" id="PS50113">
    <property type="entry name" value="PAC"/>
    <property type="match status" value="1"/>
</dbReference>
<dbReference type="InterPro" id="IPR000700">
    <property type="entry name" value="PAS-assoc_C"/>
</dbReference>
<dbReference type="SUPFAM" id="SSF55785">
    <property type="entry name" value="PYP-like sensor domain (PAS domain)"/>
    <property type="match status" value="1"/>
</dbReference>
<keyword evidence="6" id="KW-0812">Transmembrane</keyword>
<evidence type="ECO:0000256" key="4">
    <source>
        <dbReference type="ARBA" id="ARBA00022777"/>
    </source>
</evidence>
<evidence type="ECO:0000313" key="13">
    <source>
        <dbReference type="Proteomes" id="UP000231701"/>
    </source>
</evidence>
<dbReference type="PANTHER" id="PTHR43065:SF42">
    <property type="entry name" value="TWO-COMPONENT SENSOR PPRA"/>
    <property type="match status" value="1"/>
</dbReference>
<evidence type="ECO:0000313" key="12">
    <source>
        <dbReference type="EMBL" id="ATX79077.1"/>
    </source>
</evidence>
<dbReference type="SUPFAM" id="SSF52172">
    <property type="entry name" value="CheY-like"/>
    <property type="match status" value="1"/>
</dbReference>
<evidence type="ECO:0000259" key="10">
    <source>
        <dbReference type="PROSITE" id="PS50113"/>
    </source>
</evidence>
<evidence type="ECO:0000259" key="8">
    <source>
        <dbReference type="PROSITE" id="PS50110"/>
    </source>
</evidence>
<dbReference type="SMART" id="SM00091">
    <property type="entry name" value="PAS"/>
    <property type="match status" value="1"/>
</dbReference>
<dbReference type="Gene3D" id="3.30.565.10">
    <property type="entry name" value="Histidine kinase-like ATPase, C-terminal domain"/>
    <property type="match status" value="1"/>
</dbReference>
<dbReference type="PROSITE" id="PS50924">
    <property type="entry name" value="MHYT"/>
    <property type="match status" value="1"/>
</dbReference>
<feature type="transmembrane region" description="Helical" evidence="6">
    <location>
        <begin position="80"/>
        <end position="101"/>
    </location>
</feature>
<keyword evidence="5" id="KW-0597">Phosphoprotein</keyword>
<evidence type="ECO:0000256" key="1">
    <source>
        <dbReference type="ARBA" id="ARBA00000085"/>
    </source>
</evidence>
<keyword evidence="6" id="KW-1133">Transmembrane helix</keyword>
<dbReference type="Gene3D" id="1.10.287.130">
    <property type="match status" value="1"/>
</dbReference>
<evidence type="ECO:0000256" key="6">
    <source>
        <dbReference type="PROSITE-ProRule" id="PRU00244"/>
    </source>
</evidence>
<dbReference type="SMART" id="SM00387">
    <property type="entry name" value="HATPase_c"/>
    <property type="match status" value="1"/>
</dbReference>
<dbReference type="SMART" id="SM00065">
    <property type="entry name" value="GAF"/>
    <property type="match status" value="1"/>
</dbReference>
<dbReference type="InterPro" id="IPR029016">
    <property type="entry name" value="GAF-like_dom_sf"/>
</dbReference>
<dbReference type="InterPro" id="IPR001789">
    <property type="entry name" value="Sig_transdc_resp-reg_receiver"/>
</dbReference>
<dbReference type="PANTHER" id="PTHR43065">
    <property type="entry name" value="SENSOR HISTIDINE KINASE"/>
    <property type="match status" value="1"/>
</dbReference>